<evidence type="ECO:0000256" key="1">
    <source>
        <dbReference type="ARBA" id="ARBA00004496"/>
    </source>
</evidence>
<dbReference type="InterPro" id="IPR011992">
    <property type="entry name" value="EF-hand-dom_pair"/>
</dbReference>
<dbReference type="GO" id="GO:0005886">
    <property type="term" value="C:plasma membrane"/>
    <property type="evidence" value="ECO:0007669"/>
    <property type="project" value="TreeGrafter"/>
</dbReference>
<dbReference type="Pfam" id="PF09279">
    <property type="entry name" value="EF-hand_like"/>
    <property type="match status" value="1"/>
</dbReference>
<dbReference type="PANTHER" id="PTHR10336:SF209">
    <property type="entry name" value="PHOSPHOINOSITIDE PHOSPHOLIPASE C"/>
    <property type="match status" value="1"/>
</dbReference>
<dbReference type="InterPro" id="IPR015359">
    <property type="entry name" value="PLC_EF-hand-like"/>
</dbReference>
<evidence type="ECO:0000313" key="5">
    <source>
        <dbReference type="EMBL" id="CAF4321901.1"/>
    </source>
</evidence>
<name>A0A820JB00_9BILA</name>
<reference evidence="5" key="1">
    <citation type="submission" date="2021-02" db="EMBL/GenBank/DDBJ databases">
        <authorList>
            <person name="Nowell W R."/>
        </authorList>
    </citation>
    <scope>NUCLEOTIDE SEQUENCE</scope>
</reference>
<feature type="domain" description="EF-hand" evidence="4">
    <location>
        <begin position="69"/>
        <end position="104"/>
    </location>
</feature>
<comment type="subcellular location">
    <subcellularLocation>
        <location evidence="1">Cytoplasm</location>
    </subcellularLocation>
</comment>
<comment type="caution">
    <text evidence="5">The sequence shown here is derived from an EMBL/GenBank/DDBJ whole genome shotgun (WGS) entry which is preliminary data.</text>
</comment>
<dbReference type="EMBL" id="CAJOBB010015879">
    <property type="protein sequence ID" value="CAF4321901.1"/>
    <property type="molecule type" value="Genomic_DNA"/>
</dbReference>
<sequence length="218" mass="25920">MADDRRTRNVWVSGLKHLIDSQAQKRQRNLIRDTNWILSHVRCEDKDKSNTMNKSECKKFLAYSLNVELSEDSFEKNFQKVNKNGDGNLTPNEFIEFFHILTRRKDLYEIMQKYVKNGDDQSIETICMTTNELLHFLQTVQNQKLLNYPSKQSKDNFTVQSIMTRKQVQELINEYEPNIELQKKSLLSLDGFRNLLSSDDFCIMQPWCSRRTYQDMTR</sequence>
<dbReference type="FunFam" id="1.10.238.10:FF:000005">
    <property type="entry name" value="Phosphoinositide phospholipase C"/>
    <property type="match status" value="1"/>
</dbReference>
<keyword evidence="3" id="KW-0807">Transducer</keyword>
<dbReference type="SUPFAM" id="SSF47473">
    <property type="entry name" value="EF-hand"/>
    <property type="match status" value="1"/>
</dbReference>
<evidence type="ECO:0000256" key="3">
    <source>
        <dbReference type="ARBA" id="ARBA00023224"/>
    </source>
</evidence>
<gene>
    <name evidence="5" type="ORF">KXQ929_LOCUS46672</name>
</gene>
<dbReference type="Proteomes" id="UP000663868">
    <property type="component" value="Unassembled WGS sequence"/>
</dbReference>
<evidence type="ECO:0000256" key="2">
    <source>
        <dbReference type="ARBA" id="ARBA00022490"/>
    </source>
</evidence>
<evidence type="ECO:0000313" key="6">
    <source>
        <dbReference type="Proteomes" id="UP000663868"/>
    </source>
</evidence>
<dbReference type="GO" id="GO:0005509">
    <property type="term" value="F:calcium ion binding"/>
    <property type="evidence" value="ECO:0007669"/>
    <property type="project" value="InterPro"/>
</dbReference>
<dbReference type="GO" id="GO:0035556">
    <property type="term" value="P:intracellular signal transduction"/>
    <property type="evidence" value="ECO:0007669"/>
    <property type="project" value="InterPro"/>
</dbReference>
<dbReference type="Gene3D" id="1.10.238.10">
    <property type="entry name" value="EF-hand"/>
    <property type="match status" value="2"/>
</dbReference>
<dbReference type="GO" id="GO:0004435">
    <property type="term" value="F:phosphatidylinositol-4,5-bisphosphate phospholipase C activity"/>
    <property type="evidence" value="ECO:0007669"/>
    <property type="project" value="TreeGrafter"/>
</dbReference>
<accession>A0A820JB00</accession>
<dbReference type="PROSITE" id="PS50222">
    <property type="entry name" value="EF_HAND_2"/>
    <property type="match status" value="1"/>
</dbReference>
<dbReference type="InterPro" id="IPR002048">
    <property type="entry name" value="EF_hand_dom"/>
</dbReference>
<dbReference type="AlphaFoldDB" id="A0A820JB00"/>
<protein>
    <recommendedName>
        <fullName evidence="4">EF-hand domain-containing protein</fullName>
    </recommendedName>
</protein>
<dbReference type="GO" id="GO:0005737">
    <property type="term" value="C:cytoplasm"/>
    <property type="evidence" value="ECO:0007669"/>
    <property type="project" value="UniProtKB-SubCell"/>
</dbReference>
<evidence type="ECO:0000259" key="4">
    <source>
        <dbReference type="PROSITE" id="PS50222"/>
    </source>
</evidence>
<proteinExistence type="predicted"/>
<dbReference type="PANTHER" id="PTHR10336">
    <property type="entry name" value="PHOSPHOINOSITIDE-SPECIFIC PHOSPHOLIPASE C FAMILY PROTEIN"/>
    <property type="match status" value="1"/>
</dbReference>
<dbReference type="InterPro" id="IPR001192">
    <property type="entry name" value="PI-PLC_fam"/>
</dbReference>
<organism evidence="5 6">
    <name type="scientific">Adineta steineri</name>
    <dbReference type="NCBI Taxonomy" id="433720"/>
    <lineage>
        <taxon>Eukaryota</taxon>
        <taxon>Metazoa</taxon>
        <taxon>Spiralia</taxon>
        <taxon>Gnathifera</taxon>
        <taxon>Rotifera</taxon>
        <taxon>Eurotatoria</taxon>
        <taxon>Bdelloidea</taxon>
        <taxon>Adinetida</taxon>
        <taxon>Adinetidae</taxon>
        <taxon>Adineta</taxon>
    </lineage>
</organism>
<keyword evidence="2" id="KW-0963">Cytoplasm</keyword>